<dbReference type="EMBL" id="PYAW01000003">
    <property type="protein sequence ID" value="PSL46654.1"/>
    <property type="molecule type" value="Genomic_DNA"/>
</dbReference>
<evidence type="ECO:0000313" key="4">
    <source>
        <dbReference type="Proteomes" id="UP000240971"/>
    </source>
</evidence>
<dbReference type="RefSeq" id="WP_106529420.1">
    <property type="nucleotide sequence ID" value="NZ_PYAW01000003.1"/>
</dbReference>
<reference evidence="3 4" key="1">
    <citation type="submission" date="2018-03" db="EMBL/GenBank/DDBJ databases">
        <title>Genomic Encyclopedia of Archaeal and Bacterial Type Strains, Phase II (KMG-II): from individual species to whole genera.</title>
        <authorList>
            <person name="Goeker M."/>
        </authorList>
    </citation>
    <scope>NUCLEOTIDE SEQUENCE [LARGE SCALE GENOMIC DNA]</scope>
    <source>
        <strain evidence="3 4">DSM 24859</strain>
    </source>
</reference>
<organism evidence="3 4">
    <name type="scientific">Chitinophaga niastensis</name>
    <dbReference type="NCBI Taxonomy" id="536980"/>
    <lineage>
        <taxon>Bacteria</taxon>
        <taxon>Pseudomonadati</taxon>
        <taxon>Bacteroidota</taxon>
        <taxon>Chitinophagia</taxon>
        <taxon>Chitinophagales</taxon>
        <taxon>Chitinophagaceae</taxon>
        <taxon>Chitinophaga</taxon>
    </lineage>
</organism>
<dbReference type="Pfam" id="PF19915">
    <property type="entry name" value="bpX0"/>
    <property type="match status" value="1"/>
</dbReference>
<evidence type="ECO:0000313" key="3">
    <source>
        <dbReference type="EMBL" id="PSL46654.1"/>
    </source>
</evidence>
<dbReference type="OrthoDB" id="780958at2"/>
<accession>A0A2P8HKB3</accession>
<feature type="domain" description="MoxR-vWA-beta-propeller ternary system" evidence="1">
    <location>
        <begin position="34"/>
        <end position="189"/>
    </location>
</feature>
<protein>
    <submittedName>
        <fullName evidence="3">Uncharacterized protein</fullName>
    </submittedName>
</protein>
<evidence type="ECO:0000259" key="2">
    <source>
        <dbReference type="Pfam" id="PF19917"/>
    </source>
</evidence>
<sequence>MDDQTNLIDSYFSAPKDYIWSWGDDGEVLECSDFTICYTDELINILGEMALQGWPPLGSILLVLCACKDARKYVERVIEVMNLYSTAIKSDARSKEITLQIHKTHRLLEIITQLPKKYRSANNRALLLKTIFEPITPYIESGQASQTLHFFYKSVFTRAHSPVEQLSAELTYLANAATHVKDSASLELKLRTSLEKLPEVLPVSLPEESETDFFTRLSDDGRTAGISRLAKRLQAALHVPMHTYSSSELAFGGISDITNKGNYDRLLLSELAQDDQLLMARLANNEALYLRREDLPADRKKNKVILVDTTLKMWGIPRVFAVSAALACIHQKKEDTNVQAYSLKGVSTTAIDLYSKDGVINALSILDNYLHAAKGLENFMQQEKSDSTEYFLITNEQLMLQADFRQTVANLKPKLTYLITVNRNGQFHFYDYNGSSKKLLASALLNLEEILFAPVKTASKKNIPISLPAIFLRLRPMPLRYPASRLKRLENNSFDTEQIGVVNITTDLRVLYWPEKDKAAIELHESIEEGNYYFGINGHQHIYILVNPKQPSTTIIIYAFNVPNRSYIRYNTNTPSGDYRIVYQDGIFTIRKGEQQYAYDALTGKTAIAMDAVTHFKHTTKRGQLAKYKMRDVFKFLNNGYSTISRIQSIYVSDTGELIIENRQLFLVNEQDLILTDKGNYLPNKTIPVNDIPEEIQLSTNANIKLSRFTWADGSEAIADPRGFLHLRSSDKTLPEITITMVLGITLAAWSSAGTYCGNSYFTEDGLALGLRAKEFYANYIQRFIAGLK</sequence>
<feature type="domain" description="MoxR-vWA-beta-propeller ternary system" evidence="2">
    <location>
        <begin position="707"/>
        <end position="786"/>
    </location>
</feature>
<evidence type="ECO:0000259" key="1">
    <source>
        <dbReference type="Pfam" id="PF19915"/>
    </source>
</evidence>
<name>A0A2P8HKB3_CHINA</name>
<proteinExistence type="predicted"/>
<comment type="caution">
    <text evidence="3">The sequence shown here is derived from an EMBL/GenBank/DDBJ whole genome shotgun (WGS) entry which is preliminary data.</text>
</comment>
<keyword evidence="4" id="KW-1185">Reference proteome</keyword>
<gene>
    <name evidence="3" type="ORF">CLV51_103635</name>
</gene>
<dbReference type="Pfam" id="PF19917">
    <property type="entry name" value="bpX1"/>
    <property type="match status" value="1"/>
</dbReference>
<dbReference type="InterPro" id="IPR045554">
    <property type="entry name" value="bpX0"/>
</dbReference>
<dbReference type="Proteomes" id="UP000240971">
    <property type="component" value="Unassembled WGS sequence"/>
</dbReference>
<dbReference type="AlphaFoldDB" id="A0A2P8HKB3"/>
<dbReference type="InterPro" id="IPR045553">
    <property type="entry name" value="bpX1"/>
</dbReference>